<feature type="binding site" evidence="1">
    <location>
        <position position="78"/>
    </location>
    <ligand>
        <name>Mn(2+)</name>
        <dbReference type="ChEBI" id="CHEBI:29035"/>
        <label>2</label>
    </ligand>
</feature>
<name>A0A6J1ASA7_9ROSI</name>
<dbReference type="GO" id="GO:0046872">
    <property type="term" value="F:metal ion binding"/>
    <property type="evidence" value="ECO:0007669"/>
    <property type="project" value="UniProtKB-KW"/>
</dbReference>
<dbReference type="RefSeq" id="XP_021289775.1">
    <property type="nucleotide sequence ID" value="XM_021434100.1"/>
</dbReference>
<dbReference type="InterPro" id="IPR036264">
    <property type="entry name" value="Bact_exopeptidase_dim_dom"/>
</dbReference>
<feature type="binding site" evidence="1">
    <location>
        <position position="136"/>
    </location>
    <ligand>
        <name>Mn(2+)</name>
        <dbReference type="ChEBI" id="CHEBI:29035"/>
        <label>2</label>
    </ligand>
</feature>
<dbReference type="GeneID" id="110420725"/>
<dbReference type="SUPFAM" id="SSF53187">
    <property type="entry name" value="Zn-dependent exopeptidases"/>
    <property type="match status" value="1"/>
</dbReference>
<reference evidence="3" key="1">
    <citation type="submission" date="2025-08" db="UniProtKB">
        <authorList>
            <consortium name="RefSeq"/>
        </authorList>
    </citation>
    <scope>IDENTIFICATION</scope>
    <source>
        <tissue evidence="3">Leaf</tissue>
    </source>
</reference>
<organism evidence="2 3">
    <name type="scientific">Herrania umbratica</name>
    <dbReference type="NCBI Taxonomy" id="108875"/>
    <lineage>
        <taxon>Eukaryota</taxon>
        <taxon>Viridiplantae</taxon>
        <taxon>Streptophyta</taxon>
        <taxon>Embryophyta</taxon>
        <taxon>Tracheophyta</taxon>
        <taxon>Spermatophyta</taxon>
        <taxon>Magnoliopsida</taxon>
        <taxon>eudicotyledons</taxon>
        <taxon>Gunneridae</taxon>
        <taxon>Pentapetalae</taxon>
        <taxon>rosids</taxon>
        <taxon>malvids</taxon>
        <taxon>Malvales</taxon>
        <taxon>Malvaceae</taxon>
        <taxon>Byttnerioideae</taxon>
        <taxon>Herrania</taxon>
    </lineage>
</organism>
<sequence length="328" mass="35839">MQLAFEEHETSELIRSELDSLGIQYTSPLAKTGIVASVGSGVKPWFGLRADMDALPIQELIEWEHKSKNNGKMHACGHDVHVTMLLGAAKLLQRKRDELKGTVKLVFQPGEESHAGAYHMIKEGAVDHVEAIFGLHVSPEMPTGSVSSRPGPLLAGSARFLAKIQEKGGHAARPHTTRDPVLAASLAILALQQIVSRETDPLVIETQAAVHRCIATIDFLAEKLRPYPPTVNDESMYEHVKKVGESLLGKSNVLLSPMVIGAEDFSFYSKKMAAAFFMIGTNNETQKPIIRLHSPYLIIDEEVFPIGAAFHAAVAISYLDNHTVLKAQ</sequence>
<dbReference type="OrthoDB" id="6119954at2759"/>
<dbReference type="PANTHER" id="PTHR11014:SF63">
    <property type="entry name" value="METALLOPEPTIDASE, PUTATIVE (AFU_ORTHOLOGUE AFUA_6G09600)-RELATED"/>
    <property type="match status" value="1"/>
</dbReference>
<keyword evidence="2" id="KW-1185">Reference proteome</keyword>
<keyword evidence="1" id="KW-0464">Manganese</keyword>
<dbReference type="PIRSF" id="PIRSF005962">
    <property type="entry name" value="Pept_M20D_amidohydro"/>
    <property type="match status" value="1"/>
</dbReference>
<keyword evidence="1" id="KW-0479">Metal-binding</keyword>
<dbReference type="Pfam" id="PF01546">
    <property type="entry name" value="Peptidase_M20"/>
    <property type="match status" value="1"/>
</dbReference>
<proteinExistence type="predicted"/>
<dbReference type="SUPFAM" id="SSF55031">
    <property type="entry name" value="Bacterial exopeptidase dimerisation domain"/>
    <property type="match status" value="1"/>
</dbReference>
<feature type="binding site" evidence="1">
    <location>
        <position position="293"/>
    </location>
    <ligand>
        <name>Mn(2+)</name>
        <dbReference type="ChEBI" id="CHEBI:29035"/>
        <label>2</label>
    </ligand>
</feature>
<gene>
    <name evidence="3" type="primary">LOC110420725</name>
</gene>
<feature type="binding site" evidence="1">
    <location>
        <position position="112"/>
    </location>
    <ligand>
        <name>Mn(2+)</name>
        <dbReference type="ChEBI" id="CHEBI:29035"/>
        <label>2</label>
    </ligand>
</feature>
<feature type="binding site" evidence="1">
    <location>
        <position position="76"/>
    </location>
    <ligand>
        <name>Mn(2+)</name>
        <dbReference type="ChEBI" id="CHEBI:29035"/>
        <label>2</label>
    </ligand>
</feature>
<evidence type="ECO:0000313" key="2">
    <source>
        <dbReference type="Proteomes" id="UP000504621"/>
    </source>
</evidence>
<dbReference type="Proteomes" id="UP000504621">
    <property type="component" value="Unplaced"/>
</dbReference>
<dbReference type="GO" id="GO:0010179">
    <property type="term" value="F:IAA-Ala conjugate hydrolase activity"/>
    <property type="evidence" value="ECO:0007669"/>
    <property type="project" value="TreeGrafter"/>
</dbReference>
<dbReference type="InterPro" id="IPR002933">
    <property type="entry name" value="Peptidase_M20"/>
</dbReference>
<evidence type="ECO:0000256" key="1">
    <source>
        <dbReference type="PIRSR" id="PIRSR005962-1"/>
    </source>
</evidence>
<dbReference type="InterPro" id="IPR017439">
    <property type="entry name" value="Amidohydrolase"/>
</dbReference>
<dbReference type="GO" id="GO:0009850">
    <property type="term" value="P:auxin metabolic process"/>
    <property type="evidence" value="ECO:0007669"/>
    <property type="project" value="TreeGrafter"/>
</dbReference>
<dbReference type="GO" id="GO:0005783">
    <property type="term" value="C:endoplasmic reticulum"/>
    <property type="evidence" value="ECO:0007669"/>
    <property type="project" value="TreeGrafter"/>
</dbReference>
<evidence type="ECO:0000313" key="3">
    <source>
        <dbReference type="RefSeq" id="XP_021289775.1"/>
    </source>
</evidence>
<accession>A0A6J1ASA7</accession>
<dbReference type="PANTHER" id="PTHR11014">
    <property type="entry name" value="PEPTIDASE M20 FAMILY MEMBER"/>
    <property type="match status" value="1"/>
</dbReference>
<dbReference type="AlphaFoldDB" id="A0A6J1ASA7"/>
<dbReference type="Gene3D" id="3.40.630.10">
    <property type="entry name" value="Zn peptidases"/>
    <property type="match status" value="2"/>
</dbReference>
<comment type="cofactor">
    <cofactor evidence="1">
        <name>Mn(2+)</name>
        <dbReference type="ChEBI" id="CHEBI:29035"/>
    </cofactor>
    <text evidence="1">The Mn(2+) ion enhances activity.</text>
</comment>
<protein>
    <submittedName>
        <fullName evidence="3">IAA-amino acid hydrolase ILR1-like 3</fullName>
    </submittedName>
</protein>
<dbReference type="Gene3D" id="3.30.70.360">
    <property type="match status" value="2"/>
</dbReference>
<dbReference type="NCBIfam" id="TIGR01891">
    <property type="entry name" value="amidohydrolases"/>
    <property type="match status" value="1"/>
</dbReference>